<gene>
    <name evidence="2" type="ORF">NCTC13184_07366</name>
</gene>
<feature type="region of interest" description="Disordered" evidence="1">
    <location>
        <begin position="48"/>
        <end position="77"/>
    </location>
</feature>
<feature type="compositionally biased region" description="Low complexity" evidence="1">
    <location>
        <begin position="1"/>
        <end position="30"/>
    </location>
</feature>
<reference evidence="2 3" key="1">
    <citation type="submission" date="2018-06" db="EMBL/GenBank/DDBJ databases">
        <authorList>
            <consortium name="Pathogen Informatics"/>
            <person name="Doyle S."/>
        </authorList>
    </citation>
    <scope>NUCLEOTIDE SEQUENCE [LARGE SCALE GENOMIC DNA]</scope>
    <source>
        <strain evidence="2 3">NCTC13184</strain>
    </source>
</reference>
<evidence type="ECO:0000313" key="3">
    <source>
        <dbReference type="Proteomes" id="UP000255082"/>
    </source>
</evidence>
<dbReference type="RefSeq" id="WP_258562338.1">
    <property type="nucleotide sequence ID" value="NZ_UGRU01000002.1"/>
</dbReference>
<dbReference type="Proteomes" id="UP000255082">
    <property type="component" value="Unassembled WGS sequence"/>
</dbReference>
<name>A0A379X6P5_9NOCA</name>
<sequence length="170" mass="18073">MQTVAATAATAPAAPTSPEATTPPIGEIGPIVPPEDNRAARALAALQRGRRRENRWDEPAPCPSCGHDPGHRGGRLAQHQDLQISWLEPDPSDDNPGGMVVAHHCTECQPAQRFPITCADPHCDNGPILGGQLAIDAAAPGAQLPELVYWWLARRGWRDTAAGLVCPEHA</sequence>
<accession>A0A379X6P5</accession>
<dbReference type="AlphaFoldDB" id="A0A379X6P5"/>
<proteinExistence type="predicted"/>
<organism evidence="2 3">
    <name type="scientific">Nocardia africana</name>
    <dbReference type="NCBI Taxonomy" id="134964"/>
    <lineage>
        <taxon>Bacteria</taxon>
        <taxon>Bacillati</taxon>
        <taxon>Actinomycetota</taxon>
        <taxon>Actinomycetes</taxon>
        <taxon>Mycobacteriales</taxon>
        <taxon>Nocardiaceae</taxon>
        <taxon>Nocardia</taxon>
    </lineage>
</organism>
<feature type="region of interest" description="Disordered" evidence="1">
    <location>
        <begin position="1"/>
        <end position="36"/>
    </location>
</feature>
<protein>
    <submittedName>
        <fullName evidence="2">Uncharacterized protein</fullName>
    </submittedName>
</protein>
<dbReference type="EMBL" id="UGRU01000002">
    <property type="protein sequence ID" value="SUH71990.1"/>
    <property type="molecule type" value="Genomic_DNA"/>
</dbReference>
<evidence type="ECO:0000313" key="2">
    <source>
        <dbReference type="EMBL" id="SUH71990.1"/>
    </source>
</evidence>
<evidence type="ECO:0000256" key="1">
    <source>
        <dbReference type="SAM" id="MobiDB-lite"/>
    </source>
</evidence>